<protein>
    <recommendedName>
        <fullName evidence="2">Rab-GAP TBC domain-containing protein</fullName>
    </recommendedName>
</protein>
<dbReference type="AlphaFoldDB" id="F8P0T6"/>
<dbReference type="Proteomes" id="UP000008064">
    <property type="component" value="Unassembled WGS sequence"/>
</dbReference>
<dbReference type="EMBL" id="GL945436">
    <property type="protein sequence ID" value="EGO22770.1"/>
    <property type="molecule type" value="Genomic_DNA"/>
</dbReference>
<dbReference type="RefSeq" id="XP_007320010.1">
    <property type="nucleotide sequence ID" value="XM_007319948.1"/>
</dbReference>
<reference evidence="1" key="1">
    <citation type="submission" date="2011-04" db="EMBL/GenBank/DDBJ databases">
        <title>Evolution of plant cell wall degrading machinery underlies the functional diversity of forest fungi.</title>
        <authorList>
            <consortium name="US DOE Joint Genome Institute (JGI-PGF)"/>
            <person name="Eastwood D.C."/>
            <person name="Floudas D."/>
            <person name="Binder M."/>
            <person name="Majcherczyk A."/>
            <person name="Schneider P."/>
            <person name="Aerts A."/>
            <person name="Asiegbu F.O."/>
            <person name="Baker S.E."/>
            <person name="Barry K."/>
            <person name="Bendiksby M."/>
            <person name="Blumentritt M."/>
            <person name="Coutinho P.M."/>
            <person name="Cullen D."/>
            <person name="Cullen D."/>
            <person name="Gathman A."/>
            <person name="Goodell B."/>
            <person name="Henrissat B."/>
            <person name="Ihrmark K."/>
            <person name="Kauserud H."/>
            <person name="Kohler A."/>
            <person name="LaButti K."/>
            <person name="Lapidus A."/>
            <person name="Lavin J.L."/>
            <person name="Lee Y.-H."/>
            <person name="Lindquist E."/>
            <person name="Lilly W."/>
            <person name="Lucas S."/>
            <person name="Morin E."/>
            <person name="Murat C."/>
            <person name="Oguiza J.A."/>
            <person name="Park J."/>
            <person name="Pisabarro A.G."/>
            <person name="Riley R."/>
            <person name="Rosling A."/>
            <person name="Salamov A."/>
            <person name="Schmidt O."/>
            <person name="Schmutz J."/>
            <person name="Skrede I."/>
            <person name="Stenlid J."/>
            <person name="Wiebenga A."/>
            <person name="Xie X."/>
            <person name="Kues U."/>
            <person name="Hibbett D.S."/>
            <person name="Hoffmeister D."/>
            <person name="Hogberg N."/>
            <person name="Martin F."/>
            <person name="Grigoriev I.V."/>
            <person name="Watkinson S.C."/>
        </authorList>
    </citation>
    <scope>NUCLEOTIDE SEQUENCE</scope>
    <source>
        <strain evidence="1">S7.9</strain>
    </source>
</reference>
<evidence type="ECO:0008006" key="2">
    <source>
        <dbReference type="Google" id="ProtNLM"/>
    </source>
</evidence>
<evidence type="ECO:0000313" key="1">
    <source>
        <dbReference type="EMBL" id="EGO22770.1"/>
    </source>
</evidence>
<accession>F8P0T6</accession>
<feature type="non-terminal residue" evidence="1">
    <location>
        <position position="74"/>
    </location>
</feature>
<sequence>MDAHRHRELKWMALLPTTPPAQARKSKKVRRLLIEGVPSSVRYLVWCHLTDSKARALPNVYSQLGKRGRVPVFN</sequence>
<organism>
    <name type="scientific">Serpula lacrymans var. lacrymans (strain S7.9)</name>
    <name type="common">Dry rot fungus</name>
    <dbReference type="NCBI Taxonomy" id="578457"/>
    <lineage>
        <taxon>Eukaryota</taxon>
        <taxon>Fungi</taxon>
        <taxon>Dikarya</taxon>
        <taxon>Basidiomycota</taxon>
        <taxon>Agaricomycotina</taxon>
        <taxon>Agaricomycetes</taxon>
        <taxon>Agaricomycetidae</taxon>
        <taxon>Boletales</taxon>
        <taxon>Coniophorineae</taxon>
        <taxon>Serpulaceae</taxon>
        <taxon>Serpula</taxon>
    </lineage>
</organism>
<name>F8P0T6_SERL9</name>
<gene>
    <name evidence="1" type="ORF">SERLADRAFT_393376</name>
</gene>
<dbReference type="OrthoDB" id="159449at2759"/>
<dbReference type="KEGG" id="sla:SERLADRAFT_393376"/>
<dbReference type="HOGENOM" id="CLU_200855_0_0_1"/>
<dbReference type="GeneID" id="18811612"/>
<proteinExistence type="predicted"/>